<dbReference type="Proteomes" id="UP000176562">
    <property type="component" value="Chromosome"/>
</dbReference>
<dbReference type="InterPro" id="IPR039424">
    <property type="entry name" value="SBP_5"/>
</dbReference>
<dbReference type="Gene3D" id="3.40.190.10">
    <property type="entry name" value="Periplasmic binding protein-like II"/>
    <property type="match status" value="1"/>
</dbReference>
<accession>A0A1D9MGJ0</accession>
<comment type="similarity">
    <text evidence="2">Belongs to the bacterial solute-binding protein 5 family.</text>
</comment>
<evidence type="ECO:0000256" key="3">
    <source>
        <dbReference type="ARBA" id="ARBA00022729"/>
    </source>
</evidence>
<dbReference type="KEGG" id="rhp:LPB142_09240"/>
<feature type="signal peptide" evidence="4">
    <location>
        <begin position="1"/>
        <end position="27"/>
    </location>
</feature>
<keyword evidence="3 4" id="KW-0732">Signal</keyword>
<dbReference type="AlphaFoldDB" id="A0A1D9MGJ0"/>
<name>A0A1D9MGJ0_9RHOB</name>
<dbReference type="Gene3D" id="3.10.105.10">
    <property type="entry name" value="Dipeptide-binding Protein, Domain 3"/>
    <property type="match status" value="1"/>
</dbReference>
<evidence type="ECO:0000256" key="4">
    <source>
        <dbReference type="SAM" id="SignalP"/>
    </source>
</evidence>
<dbReference type="GO" id="GO:0030288">
    <property type="term" value="C:outer membrane-bounded periplasmic space"/>
    <property type="evidence" value="ECO:0007669"/>
    <property type="project" value="TreeGrafter"/>
</dbReference>
<dbReference type="SUPFAM" id="SSF53850">
    <property type="entry name" value="Periplasmic binding protein-like II"/>
    <property type="match status" value="1"/>
</dbReference>
<dbReference type="Pfam" id="PF00496">
    <property type="entry name" value="SBP_bac_5"/>
    <property type="match status" value="1"/>
</dbReference>
<keyword evidence="7" id="KW-1185">Reference proteome</keyword>
<dbReference type="EMBL" id="CP017781">
    <property type="protein sequence ID" value="AOZ70984.1"/>
    <property type="molecule type" value="Genomic_DNA"/>
</dbReference>
<evidence type="ECO:0000313" key="6">
    <source>
        <dbReference type="EMBL" id="AOZ70984.1"/>
    </source>
</evidence>
<protein>
    <submittedName>
        <fullName evidence="6">ABC transporter substrate-binding protein</fullName>
    </submittedName>
</protein>
<evidence type="ECO:0000259" key="5">
    <source>
        <dbReference type="Pfam" id="PF00496"/>
    </source>
</evidence>
<dbReference type="PIRSF" id="PIRSF002741">
    <property type="entry name" value="MppA"/>
    <property type="match status" value="1"/>
</dbReference>
<sequence>MRSVFFRAVRAGALALAPVFLGSVAVAGPGLGPQPAIAMYGAPALPPDFDHLPYANPEAPKGGRIRMGESGSFDSLNPWILQGRPAAGIASYVTESLMARSIDEPFTLYGLLAESIETDAERSWVEFTLRPEARFSDGQPVTVEDVIWSYETLGRDGHPRYQNAWRKVARIEQTGPRSLKITFTEPDRELALLMGMRPVLQKAQWAGHEFATETRLVPVGSGPYKVGRVEMGRFISLTRDPAWWGAAVNFNKGLHNLDELRWDYFGDGGVVFEAFKGGEIDLFRETNAAKWARDYGFPAVREGRITLSEIPHQRPSGITGLVMNTRKPVFADWRVREAMILAFNFEFINKTLNGGVEPRITSYFANSALAMRPGPAEGRVAELLAPFAAALPPGTLEGYALPASDGSELNRANARKAMKLLREAGWTVDDAGVLRDGAGAPFRFEIVLQQGAAETQSIVDIYVEALRRLGMEPQVTTIDDAQYQARTNAYDFDMAWYTRALSLSPGNEQMLYWGARGVSEPGSRNWMGMKSPAAEAMVQAMLTATDAEEFTADVRALDRVLTAGRYVIPTWYPAVSRLAHNRALHFPARLPLYGDWPGFQPDVWWYDEAEQ</sequence>
<dbReference type="PANTHER" id="PTHR30290">
    <property type="entry name" value="PERIPLASMIC BINDING COMPONENT OF ABC TRANSPORTER"/>
    <property type="match status" value="1"/>
</dbReference>
<dbReference type="STRING" id="1850250.LPB142_09240"/>
<evidence type="ECO:0000256" key="1">
    <source>
        <dbReference type="ARBA" id="ARBA00004418"/>
    </source>
</evidence>
<dbReference type="CDD" id="cd08497">
    <property type="entry name" value="MbnE-like"/>
    <property type="match status" value="1"/>
</dbReference>
<organism evidence="6 7">
    <name type="scientific">Rhodobacter xanthinilyticus</name>
    <dbReference type="NCBI Taxonomy" id="1850250"/>
    <lineage>
        <taxon>Bacteria</taxon>
        <taxon>Pseudomonadati</taxon>
        <taxon>Pseudomonadota</taxon>
        <taxon>Alphaproteobacteria</taxon>
        <taxon>Rhodobacterales</taxon>
        <taxon>Rhodobacter group</taxon>
        <taxon>Rhodobacter</taxon>
    </lineage>
</organism>
<dbReference type="PANTHER" id="PTHR30290:SF64">
    <property type="entry name" value="ABC TRANSPORTER PERIPLASMIC BINDING PROTEIN"/>
    <property type="match status" value="1"/>
</dbReference>
<feature type="chain" id="PRO_5009443630" evidence="4">
    <location>
        <begin position="28"/>
        <end position="611"/>
    </location>
</feature>
<dbReference type="GO" id="GO:0015833">
    <property type="term" value="P:peptide transport"/>
    <property type="evidence" value="ECO:0007669"/>
    <property type="project" value="TreeGrafter"/>
</dbReference>
<dbReference type="GO" id="GO:0043190">
    <property type="term" value="C:ATP-binding cassette (ABC) transporter complex"/>
    <property type="evidence" value="ECO:0007669"/>
    <property type="project" value="InterPro"/>
</dbReference>
<dbReference type="RefSeq" id="WP_071167201.1">
    <property type="nucleotide sequence ID" value="NZ_CP017781.1"/>
</dbReference>
<dbReference type="GO" id="GO:0042884">
    <property type="term" value="P:microcin transport"/>
    <property type="evidence" value="ECO:0007669"/>
    <property type="project" value="TreeGrafter"/>
</dbReference>
<dbReference type="InterPro" id="IPR000914">
    <property type="entry name" value="SBP_5_dom"/>
</dbReference>
<evidence type="ECO:0000256" key="2">
    <source>
        <dbReference type="ARBA" id="ARBA00005695"/>
    </source>
</evidence>
<gene>
    <name evidence="6" type="ORF">LPB142_09240</name>
</gene>
<dbReference type="GO" id="GO:1904680">
    <property type="term" value="F:peptide transmembrane transporter activity"/>
    <property type="evidence" value="ECO:0007669"/>
    <property type="project" value="TreeGrafter"/>
</dbReference>
<comment type="subcellular location">
    <subcellularLocation>
        <location evidence="1">Periplasm</location>
    </subcellularLocation>
</comment>
<proteinExistence type="inferred from homology"/>
<evidence type="ECO:0000313" key="7">
    <source>
        <dbReference type="Proteomes" id="UP000176562"/>
    </source>
</evidence>
<reference evidence="6 7" key="1">
    <citation type="submission" date="2016-10" db="EMBL/GenBank/DDBJ databases">
        <title>Rhodobacter sp. LPB0142, isolated from sea water.</title>
        <authorList>
            <person name="Kim E."/>
            <person name="Yi H."/>
        </authorList>
    </citation>
    <scope>NUCLEOTIDE SEQUENCE [LARGE SCALE GENOMIC DNA]</scope>
    <source>
        <strain evidence="6 7">LPB0142</strain>
    </source>
</reference>
<dbReference type="InterPro" id="IPR030678">
    <property type="entry name" value="Peptide/Ni-bd"/>
</dbReference>
<feature type="domain" description="Solute-binding protein family 5" evidence="5">
    <location>
        <begin position="108"/>
        <end position="513"/>
    </location>
</feature>